<comment type="caution">
    <text evidence="1">The sequence shown here is derived from an EMBL/GenBank/DDBJ whole genome shotgun (WGS) entry which is preliminary data.</text>
</comment>
<gene>
    <name evidence="1" type="ORF">PYW08_002503</name>
</gene>
<evidence type="ECO:0000313" key="1">
    <source>
        <dbReference type="EMBL" id="KAJ8718266.1"/>
    </source>
</evidence>
<accession>A0ACC2QIM2</accession>
<organism evidence="1 2">
    <name type="scientific">Mythimna loreyi</name>
    <dbReference type="NCBI Taxonomy" id="667449"/>
    <lineage>
        <taxon>Eukaryota</taxon>
        <taxon>Metazoa</taxon>
        <taxon>Ecdysozoa</taxon>
        <taxon>Arthropoda</taxon>
        <taxon>Hexapoda</taxon>
        <taxon>Insecta</taxon>
        <taxon>Pterygota</taxon>
        <taxon>Neoptera</taxon>
        <taxon>Endopterygota</taxon>
        <taxon>Lepidoptera</taxon>
        <taxon>Glossata</taxon>
        <taxon>Ditrysia</taxon>
        <taxon>Noctuoidea</taxon>
        <taxon>Noctuidae</taxon>
        <taxon>Noctuinae</taxon>
        <taxon>Hadenini</taxon>
        <taxon>Mythimna</taxon>
    </lineage>
</organism>
<evidence type="ECO:0000313" key="2">
    <source>
        <dbReference type="Proteomes" id="UP001231649"/>
    </source>
</evidence>
<protein>
    <submittedName>
        <fullName evidence="1">Uncharacterized protein</fullName>
    </submittedName>
</protein>
<proteinExistence type="predicted"/>
<sequence length="409" mass="46809">MSNNPNLYNNFRGNNCTFQRLPSFPVPPPPPPPPHFVPPPALPPPHYVPPPPHFVPQAPQYFVPQPPQQYVPPPPQPPPFFIPSATPAAKREKADQDFLSTFEDANPVTEPTPTKVKFPSITDGKELLKQTLLSVLELHNKQASLAENIHLFNGKEWSSRWMEIARIKAEIGNNLFNVTGPYLIQLRKSVARRKAKRLRLKRLRLERKREKEDRIKEMKERSRKIDENLQKIKDDIRKAKQEEENKLQADMVLKEVLRKKSDAKKCLTKLDALVNLRKARQNTATGRGENVSESEAADFQAHIDKLRSLWEIKLVLYEKEEADLRVQLKKDSEQQSILQAEAETTIASNLAKWREVLFGGQLPQVDFKGDVGKFLEVRSQWDRYISSEGTALPVGWVVPALIKQETVSE</sequence>
<reference evidence="1" key="1">
    <citation type="submission" date="2023-03" db="EMBL/GenBank/DDBJ databases">
        <title>Chromosome-level genomes of two armyworms, Mythimna separata and Mythimna loreyi, provide insights into the biosynthesis and reception of sex pheromones.</title>
        <authorList>
            <person name="Zhao H."/>
        </authorList>
    </citation>
    <scope>NUCLEOTIDE SEQUENCE</scope>
    <source>
        <strain evidence="1">BeijingLab</strain>
    </source>
</reference>
<name>A0ACC2QIM2_9NEOP</name>
<keyword evidence="2" id="KW-1185">Reference proteome</keyword>
<dbReference type="Proteomes" id="UP001231649">
    <property type="component" value="Chromosome 13"/>
</dbReference>
<dbReference type="EMBL" id="CM056789">
    <property type="protein sequence ID" value="KAJ8718266.1"/>
    <property type="molecule type" value="Genomic_DNA"/>
</dbReference>